<comment type="caution">
    <text evidence="7">The sequence shown here is derived from an EMBL/GenBank/DDBJ whole genome shotgun (WGS) entry which is preliminary data.</text>
</comment>
<reference evidence="7" key="2">
    <citation type="submission" date="2022-04" db="EMBL/GenBank/DDBJ databases">
        <authorList>
            <person name="Fokt H."/>
            <person name="Baines J."/>
        </authorList>
    </citation>
    <scope>NUCLEOTIDE SEQUENCE</scope>
    <source>
        <strain evidence="7">KH365_2</strain>
    </source>
</reference>
<evidence type="ECO:0000256" key="4">
    <source>
        <dbReference type="ARBA" id="ARBA00022989"/>
    </source>
</evidence>
<accession>A0A9X2NTF3</accession>
<feature type="transmembrane region" description="Helical" evidence="6">
    <location>
        <begin position="441"/>
        <end position="460"/>
    </location>
</feature>
<feature type="transmembrane region" description="Helical" evidence="6">
    <location>
        <begin position="89"/>
        <end position="115"/>
    </location>
</feature>
<feature type="transmembrane region" description="Helical" evidence="6">
    <location>
        <begin position="466"/>
        <end position="484"/>
    </location>
</feature>
<keyword evidence="8" id="KW-1185">Reference proteome</keyword>
<dbReference type="GO" id="GO:0005886">
    <property type="term" value="C:plasma membrane"/>
    <property type="evidence" value="ECO:0007669"/>
    <property type="project" value="UniProtKB-SubCell"/>
</dbReference>
<evidence type="ECO:0000313" key="8">
    <source>
        <dbReference type="Proteomes" id="UP001143192"/>
    </source>
</evidence>
<dbReference type="PANTHER" id="PTHR30250">
    <property type="entry name" value="PST FAMILY PREDICTED COLANIC ACID TRANSPORTER"/>
    <property type="match status" value="1"/>
</dbReference>
<reference evidence="7" key="1">
    <citation type="journal article" date="2022" name="Arch. Microbiol.">
        <title>Bacteroides muris sp. nov. isolated from the cecum of wild-derived house mice.</title>
        <authorList>
            <person name="Fokt H."/>
            <person name="Unni R."/>
            <person name="Repnik U."/>
            <person name="Schmitz R.A."/>
            <person name="Bramkamp M."/>
            <person name="Baines J.F."/>
            <person name="Unterweger D."/>
        </authorList>
    </citation>
    <scope>NUCLEOTIDE SEQUENCE</scope>
    <source>
        <strain evidence="7">KH365_2</strain>
    </source>
</reference>
<evidence type="ECO:0000256" key="3">
    <source>
        <dbReference type="ARBA" id="ARBA00022692"/>
    </source>
</evidence>
<evidence type="ECO:0000313" key="7">
    <source>
        <dbReference type="EMBL" id="MCR6505610.1"/>
    </source>
</evidence>
<keyword evidence="5 6" id="KW-0472">Membrane</keyword>
<evidence type="ECO:0000256" key="5">
    <source>
        <dbReference type="ARBA" id="ARBA00023136"/>
    </source>
</evidence>
<keyword evidence="2" id="KW-1003">Cell membrane</keyword>
<dbReference type="RefSeq" id="WP_257932019.1">
    <property type="nucleotide sequence ID" value="NZ_JAMZED010000033.1"/>
</dbReference>
<feature type="transmembrane region" description="Helical" evidence="6">
    <location>
        <begin position="403"/>
        <end position="420"/>
    </location>
</feature>
<feature type="transmembrane region" description="Helical" evidence="6">
    <location>
        <begin position="185"/>
        <end position="206"/>
    </location>
</feature>
<comment type="subcellular location">
    <subcellularLocation>
        <location evidence="1">Cell membrane</location>
        <topology evidence="1">Multi-pass membrane protein</topology>
    </subcellularLocation>
</comment>
<evidence type="ECO:0000256" key="2">
    <source>
        <dbReference type="ARBA" id="ARBA00022475"/>
    </source>
</evidence>
<dbReference type="Proteomes" id="UP001143192">
    <property type="component" value="Unassembled WGS sequence"/>
</dbReference>
<evidence type="ECO:0000256" key="6">
    <source>
        <dbReference type="SAM" id="Phobius"/>
    </source>
</evidence>
<feature type="transmembrane region" description="Helical" evidence="6">
    <location>
        <begin position="341"/>
        <end position="364"/>
    </location>
</feature>
<feature type="transmembrane region" description="Helical" evidence="6">
    <location>
        <begin position="127"/>
        <end position="145"/>
    </location>
</feature>
<evidence type="ECO:0000256" key="1">
    <source>
        <dbReference type="ARBA" id="ARBA00004651"/>
    </source>
</evidence>
<name>A0A9X2NTF3_9BACE</name>
<dbReference type="AlphaFoldDB" id="A0A9X2NTF3"/>
<feature type="transmembrane region" description="Helical" evidence="6">
    <location>
        <begin position="157"/>
        <end position="179"/>
    </location>
</feature>
<feature type="transmembrane region" description="Helical" evidence="6">
    <location>
        <begin position="41"/>
        <end position="61"/>
    </location>
</feature>
<proteinExistence type="predicted"/>
<feature type="transmembrane region" description="Helical" evidence="6">
    <location>
        <begin position="12"/>
        <end position="29"/>
    </location>
</feature>
<feature type="transmembrane region" description="Helical" evidence="6">
    <location>
        <begin position="312"/>
        <end position="335"/>
    </location>
</feature>
<gene>
    <name evidence="7" type="ORF">M1B79_13295</name>
</gene>
<organism evidence="7 8">
    <name type="scientific">Bacteroides muris</name>
    <name type="common">ex Fokt et al. 2023</name>
    <dbReference type="NCBI Taxonomy" id="2937417"/>
    <lineage>
        <taxon>Bacteria</taxon>
        <taxon>Pseudomonadati</taxon>
        <taxon>Bacteroidota</taxon>
        <taxon>Bacteroidia</taxon>
        <taxon>Bacteroidales</taxon>
        <taxon>Bacteroidaceae</taxon>
        <taxon>Bacteroides</taxon>
    </lineage>
</organism>
<feature type="transmembrane region" description="Helical" evidence="6">
    <location>
        <begin position="376"/>
        <end position="397"/>
    </location>
</feature>
<keyword evidence="3 6" id="KW-0812">Transmembrane</keyword>
<protein>
    <submittedName>
        <fullName evidence="7">Lipopolysaccharide biosynthesis protein</fullName>
    </submittedName>
</protein>
<dbReference type="InterPro" id="IPR050833">
    <property type="entry name" value="Poly_Biosynth_Transport"/>
</dbReference>
<sequence length="502" mass="57241">MSKSQRIIRNSLLLYLRMGIVMIVTLYTSRKVLELLGIDDFGLYNTIGGVVLIFTFVNSALSSSTARFLAYELGKSDYSAYTKTFNISLVLHLSIALLFLLLAETIGLFFVNTYLNLPLDRIQAAGWVYQLSVISACVNIVRVPFNSWVIAFEDFTFYAYIGVVEAVLRVLFVFLLFYLPGDKVILYAGLVMLLSVLITLCFYVYCRKQPYYHFYFVKKRDDYMGQIKFSAYRLFGASSQLAEQQGGNVIVNIYYGVTVNAAMGISNQVNAAINSLLAGFQNAFQPVITKLYASDEKEELFLFVSSTAKYSILLFCFLAIPLVLNIDYLLHIWLSTVPDCTSIFCVLIIICSSIEAFSAPLWMVILATGNITAYQIILSTLTFLGFLVAFLSLFFGASVESIFYYRIMTYACILLFRLYWVRRQINFPFYDFLKSVILRTLFTVTISYAVTLTICCNLYGLERLLLSGISHLAIFTIIHYFFYLNNAERNKLRHLLLKKQIK</sequence>
<dbReference type="PANTHER" id="PTHR30250:SF26">
    <property type="entry name" value="PSMA PROTEIN"/>
    <property type="match status" value="1"/>
</dbReference>
<keyword evidence="4 6" id="KW-1133">Transmembrane helix</keyword>
<dbReference type="EMBL" id="JAMZED010000033">
    <property type="protein sequence ID" value="MCR6505610.1"/>
    <property type="molecule type" value="Genomic_DNA"/>
</dbReference>